<evidence type="ECO:0000256" key="4">
    <source>
        <dbReference type="RuleBase" id="RU000363"/>
    </source>
</evidence>
<dbReference type="RefSeq" id="WP_074905008.1">
    <property type="nucleotide sequence ID" value="NZ_FONN01000031.1"/>
</dbReference>
<dbReference type="PANTHER" id="PTHR43490:SF99">
    <property type="entry name" value="SHORT-CHAIN DEHYDROGENASE_REDUCTASE"/>
    <property type="match status" value="1"/>
</dbReference>
<sequence>MGEQNKNSDTIALITGANKGIGFETARKLGQQGFTILVGARNKERGEEAAARLQSEGIHAHFLELDATSQPSIDRAAKEMESSYGKLDILINNAGTTFGKLEEILVPSTTDTNALRDTFEINFFGMFAVTKAMLPLLRLAPEGRIVNLSSGLGSLAQQTDPEYEYYHHKILLYNASKTAVNSLTVHFAYELRDTAIKVNSADPGYTATDLNGFQGTRSVEQAAAVVISLATLRAEGPTGGFFDENGVVPW</sequence>
<protein>
    <submittedName>
        <fullName evidence="5">NAD(P)-dependent dehydrogenase, short-chain alcohol dehydrogenase family</fullName>
    </submittedName>
</protein>
<reference evidence="6" key="1">
    <citation type="submission" date="2016-10" db="EMBL/GenBank/DDBJ databases">
        <authorList>
            <person name="Varghese N."/>
            <person name="Submissions S."/>
        </authorList>
    </citation>
    <scope>NUCLEOTIDE SEQUENCE [LARGE SCALE GENOMIC DNA]</scope>
    <source>
        <strain evidence="6">CGMCC 1.10223</strain>
    </source>
</reference>
<dbReference type="Gene3D" id="3.40.50.720">
    <property type="entry name" value="NAD(P)-binding Rossmann-like Domain"/>
    <property type="match status" value="1"/>
</dbReference>
<dbReference type="PRINTS" id="PR00081">
    <property type="entry name" value="GDHRDH"/>
</dbReference>
<proteinExistence type="inferred from homology"/>
<dbReference type="Pfam" id="PF00106">
    <property type="entry name" value="adh_short"/>
    <property type="match status" value="1"/>
</dbReference>
<dbReference type="SUPFAM" id="SSF51735">
    <property type="entry name" value="NAD(P)-binding Rossmann-fold domains"/>
    <property type="match status" value="1"/>
</dbReference>
<dbReference type="Proteomes" id="UP000183410">
    <property type="component" value="Unassembled WGS sequence"/>
</dbReference>
<dbReference type="PANTHER" id="PTHR43490">
    <property type="entry name" value="(+)-NEOMENTHOL DEHYDROGENASE"/>
    <property type="match status" value="1"/>
</dbReference>
<dbReference type="GO" id="GO:0016616">
    <property type="term" value="F:oxidoreductase activity, acting on the CH-OH group of donors, NAD or NADP as acceptor"/>
    <property type="evidence" value="ECO:0007669"/>
    <property type="project" value="InterPro"/>
</dbReference>
<dbReference type="EMBL" id="FONN01000031">
    <property type="protein sequence ID" value="SFF37986.1"/>
    <property type="molecule type" value="Genomic_DNA"/>
</dbReference>
<evidence type="ECO:0000256" key="3">
    <source>
        <dbReference type="ARBA" id="ARBA00023002"/>
    </source>
</evidence>
<evidence type="ECO:0000256" key="1">
    <source>
        <dbReference type="ARBA" id="ARBA00006484"/>
    </source>
</evidence>
<dbReference type="InterPro" id="IPR020904">
    <property type="entry name" value="Sc_DH/Rdtase_CS"/>
</dbReference>
<dbReference type="InterPro" id="IPR045313">
    <property type="entry name" value="CBR1-like"/>
</dbReference>
<evidence type="ECO:0000256" key="2">
    <source>
        <dbReference type="ARBA" id="ARBA00022857"/>
    </source>
</evidence>
<dbReference type="InterPro" id="IPR002347">
    <property type="entry name" value="SDR_fam"/>
</dbReference>
<dbReference type="PRINTS" id="PR00080">
    <property type="entry name" value="SDRFAMILY"/>
</dbReference>
<accession>A0A1I2IAV4</accession>
<comment type="similarity">
    <text evidence="1 4">Belongs to the short-chain dehydrogenases/reductases (SDR) family.</text>
</comment>
<evidence type="ECO:0000313" key="6">
    <source>
        <dbReference type="Proteomes" id="UP000183410"/>
    </source>
</evidence>
<dbReference type="PROSITE" id="PS00061">
    <property type="entry name" value="ADH_SHORT"/>
    <property type="match status" value="1"/>
</dbReference>
<keyword evidence="3" id="KW-0560">Oxidoreductase</keyword>
<organism evidence="5 6">
    <name type="scientific">Paenibacillus algorifonticola</name>
    <dbReference type="NCBI Taxonomy" id="684063"/>
    <lineage>
        <taxon>Bacteria</taxon>
        <taxon>Bacillati</taxon>
        <taxon>Bacillota</taxon>
        <taxon>Bacilli</taxon>
        <taxon>Bacillales</taxon>
        <taxon>Paenibacillaceae</taxon>
        <taxon>Paenibacillus</taxon>
    </lineage>
</organism>
<gene>
    <name evidence="5" type="ORF">SAMN04487969_13135</name>
</gene>
<keyword evidence="2" id="KW-0521">NADP</keyword>
<keyword evidence="6" id="KW-1185">Reference proteome</keyword>
<evidence type="ECO:0000313" key="5">
    <source>
        <dbReference type="EMBL" id="SFF37986.1"/>
    </source>
</evidence>
<name>A0A1I2IAV4_9BACL</name>
<dbReference type="AlphaFoldDB" id="A0A1I2IAV4"/>
<dbReference type="CDD" id="cd05324">
    <property type="entry name" value="carb_red_PTCR-like_SDR_c"/>
    <property type="match status" value="1"/>
</dbReference>
<dbReference type="InterPro" id="IPR036291">
    <property type="entry name" value="NAD(P)-bd_dom_sf"/>
</dbReference>